<reference evidence="2" key="1">
    <citation type="journal article" date="2023" name="Int. J. Syst. Evol. Microbiol.">
        <title>Collibacillus ludicampi gen. nov., sp. nov., a new soil bacterium of the family Alicyclobacillaceae.</title>
        <authorList>
            <person name="Jojima T."/>
            <person name="Ioku Y."/>
            <person name="Fukuta Y."/>
            <person name="Shirasaka N."/>
            <person name="Matsumura Y."/>
            <person name="Mori M."/>
        </authorList>
    </citation>
    <scope>NUCLEOTIDE SEQUENCE</scope>
    <source>
        <strain evidence="2">TP075</strain>
    </source>
</reference>
<dbReference type="AlphaFoldDB" id="A0AAV4LEZ7"/>
<feature type="domain" description="YoaR-like putative peptidoglycan binding" evidence="1">
    <location>
        <begin position="67"/>
        <end position="118"/>
    </location>
</feature>
<dbReference type="InterPro" id="IPR052913">
    <property type="entry name" value="Glycopeptide_resist_protein"/>
</dbReference>
<evidence type="ECO:0000313" key="3">
    <source>
        <dbReference type="Proteomes" id="UP001057291"/>
    </source>
</evidence>
<dbReference type="InterPro" id="IPR007391">
    <property type="entry name" value="Vancomycin_resist_VanW"/>
</dbReference>
<dbReference type="PANTHER" id="PTHR35788">
    <property type="entry name" value="EXPORTED PROTEIN-RELATED"/>
    <property type="match status" value="1"/>
</dbReference>
<sequence>MRKWGRNTAIGVCSIVFLVAIGCGSTSPSPTKPHIMKAPGRTFYHPQAFTVANGVRLQGNVIEGKTEEEVRSFVKLLAYRIDKMPSDAYKREKQTGIIPEEKGWQVDVDATVKKIRLAQPGENVEPVVKTIPPKITKDDLMVPIPPNSRRIGTFSTPILDRETTRMETIKRTTQLLNNTVLEPGHEFSFHRVVGMATREKGFTQRTVYGDGVIIQQEIGGGMCQVSSTLYNVALNAGMKVTERHPHSKPVPYVRQGHDATIYDDKDFRFINPTKDPVIIKSWVEADRVYVTFYQKEKTSSP</sequence>
<dbReference type="EMBL" id="BOQE01000001">
    <property type="protein sequence ID" value="GIM46401.1"/>
    <property type="molecule type" value="Genomic_DNA"/>
</dbReference>
<dbReference type="InterPro" id="IPR022029">
    <property type="entry name" value="YoaR-like_PG-bd"/>
</dbReference>
<accession>A0AAV4LEZ7</accession>
<dbReference type="PROSITE" id="PS51257">
    <property type="entry name" value="PROKAR_LIPOPROTEIN"/>
    <property type="match status" value="1"/>
</dbReference>
<name>A0AAV4LEZ7_9BACL</name>
<organism evidence="2 3">
    <name type="scientific">Collibacillus ludicampi</name>
    <dbReference type="NCBI Taxonomy" id="2771369"/>
    <lineage>
        <taxon>Bacteria</taxon>
        <taxon>Bacillati</taxon>
        <taxon>Bacillota</taxon>
        <taxon>Bacilli</taxon>
        <taxon>Bacillales</taxon>
        <taxon>Alicyclobacillaceae</taxon>
        <taxon>Collibacillus</taxon>
    </lineage>
</organism>
<dbReference type="Proteomes" id="UP001057291">
    <property type="component" value="Unassembled WGS sequence"/>
</dbReference>
<gene>
    <name evidence="2" type="ORF">DNHGIG_19500</name>
</gene>
<keyword evidence="3" id="KW-1185">Reference proteome</keyword>
<dbReference type="RefSeq" id="WP_282199509.1">
    <property type="nucleotide sequence ID" value="NZ_BOQE01000001.1"/>
</dbReference>
<evidence type="ECO:0000259" key="1">
    <source>
        <dbReference type="Pfam" id="PF12229"/>
    </source>
</evidence>
<dbReference type="Pfam" id="PF12229">
    <property type="entry name" value="PG_binding_4"/>
    <property type="match status" value="1"/>
</dbReference>
<dbReference type="PANTHER" id="PTHR35788:SF1">
    <property type="entry name" value="EXPORTED PROTEIN"/>
    <property type="match status" value="1"/>
</dbReference>
<comment type="caution">
    <text evidence="2">The sequence shown here is derived from an EMBL/GenBank/DDBJ whole genome shotgun (WGS) entry which is preliminary data.</text>
</comment>
<evidence type="ECO:0000313" key="2">
    <source>
        <dbReference type="EMBL" id="GIM46401.1"/>
    </source>
</evidence>
<dbReference type="Pfam" id="PF04294">
    <property type="entry name" value="VanW"/>
    <property type="match status" value="1"/>
</dbReference>
<proteinExistence type="predicted"/>
<protein>
    <recommendedName>
        <fullName evidence="1">YoaR-like putative peptidoglycan binding domain-containing protein</fullName>
    </recommendedName>
</protein>